<comment type="subcellular location">
    <subcellularLocation>
        <location evidence="1">Nucleus</location>
    </subcellularLocation>
</comment>
<keyword evidence="2" id="KW-0813">Transport</keyword>
<evidence type="ECO:0000259" key="5">
    <source>
        <dbReference type="Pfam" id="PF16755"/>
    </source>
</evidence>
<dbReference type="GO" id="GO:0006405">
    <property type="term" value="P:RNA export from nucleus"/>
    <property type="evidence" value="ECO:0007669"/>
    <property type="project" value="TreeGrafter"/>
</dbReference>
<dbReference type="InterPro" id="IPR001680">
    <property type="entry name" value="WD40_rpt"/>
</dbReference>
<dbReference type="Pfam" id="PF13634">
    <property type="entry name" value="Nucleoporin_FG"/>
    <property type="match status" value="1"/>
</dbReference>
<evidence type="ECO:0000256" key="2">
    <source>
        <dbReference type="ARBA" id="ARBA00022448"/>
    </source>
</evidence>
<evidence type="ECO:0000256" key="4">
    <source>
        <dbReference type="SAM" id="MobiDB-lite"/>
    </source>
</evidence>
<keyword evidence="3" id="KW-0539">Nucleus</keyword>
<reference evidence="6 7" key="1">
    <citation type="journal article" date="2015" name="Nat. Commun.">
        <title>Outbred genome sequencing and CRISPR/Cas9 gene editing in butterflies.</title>
        <authorList>
            <person name="Li X."/>
            <person name="Fan D."/>
            <person name="Zhang W."/>
            <person name="Liu G."/>
            <person name="Zhang L."/>
            <person name="Zhao L."/>
            <person name="Fang X."/>
            <person name="Chen L."/>
            <person name="Dong Y."/>
            <person name="Chen Y."/>
            <person name="Ding Y."/>
            <person name="Zhao R."/>
            <person name="Feng M."/>
            <person name="Zhu Y."/>
            <person name="Feng Y."/>
            <person name="Jiang X."/>
            <person name="Zhu D."/>
            <person name="Xiang H."/>
            <person name="Feng X."/>
            <person name="Li S."/>
            <person name="Wang J."/>
            <person name="Zhang G."/>
            <person name="Kronforst M.R."/>
            <person name="Wang W."/>
        </authorList>
    </citation>
    <scope>NUCLEOTIDE SEQUENCE [LARGE SCALE GENOMIC DNA]</scope>
    <source>
        <strain evidence="6">Ya'a_city_454_Px</strain>
        <tissue evidence="6">Whole body</tissue>
    </source>
</reference>
<dbReference type="GO" id="GO:0006606">
    <property type="term" value="P:protein import into nucleus"/>
    <property type="evidence" value="ECO:0007669"/>
    <property type="project" value="TreeGrafter"/>
</dbReference>
<dbReference type="PANTHER" id="PTHR23193:SF46">
    <property type="entry name" value="NUCLEAR PORE COMPLEX PROTEIN NUP214"/>
    <property type="match status" value="1"/>
</dbReference>
<gene>
    <name evidence="6" type="ORF">RR46_14206</name>
</gene>
<keyword evidence="7" id="KW-1185">Reference proteome</keyword>
<feature type="compositionally biased region" description="Polar residues" evidence="4">
    <location>
        <begin position="895"/>
        <end position="910"/>
    </location>
</feature>
<dbReference type="InterPro" id="IPR015943">
    <property type="entry name" value="WD40/YVTN_repeat-like_dom_sf"/>
</dbReference>
<organism evidence="6 7">
    <name type="scientific">Papilio xuthus</name>
    <name type="common">Asian swallowtail butterfly</name>
    <dbReference type="NCBI Taxonomy" id="66420"/>
    <lineage>
        <taxon>Eukaryota</taxon>
        <taxon>Metazoa</taxon>
        <taxon>Ecdysozoa</taxon>
        <taxon>Arthropoda</taxon>
        <taxon>Hexapoda</taxon>
        <taxon>Insecta</taxon>
        <taxon>Pterygota</taxon>
        <taxon>Neoptera</taxon>
        <taxon>Endopterygota</taxon>
        <taxon>Lepidoptera</taxon>
        <taxon>Glossata</taxon>
        <taxon>Ditrysia</taxon>
        <taxon>Papilionoidea</taxon>
        <taxon>Papilionidae</taxon>
        <taxon>Papilioninae</taxon>
        <taxon>Papilio</taxon>
    </lineage>
</organism>
<dbReference type="Gene3D" id="2.130.10.10">
    <property type="entry name" value="YVTN repeat-like/Quinoprotein amine dehydrogenase"/>
    <property type="match status" value="1"/>
</dbReference>
<dbReference type="InterPro" id="IPR039462">
    <property type="entry name" value="Nup159/Nup146_N"/>
</dbReference>
<feature type="compositionally biased region" description="Polar residues" evidence="4">
    <location>
        <begin position="1708"/>
        <end position="1717"/>
    </location>
</feature>
<dbReference type="GO" id="GO:0017056">
    <property type="term" value="F:structural constituent of nuclear pore"/>
    <property type="evidence" value="ECO:0007669"/>
    <property type="project" value="TreeGrafter"/>
</dbReference>
<dbReference type="SMART" id="SM00320">
    <property type="entry name" value="WD40"/>
    <property type="match status" value="2"/>
</dbReference>
<dbReference type="STRING" id="66420.A0A194PPC4"/>
<evidence type="ECO:0000313" key="7">
    <source>
        <dbReference type="Proteomes" id="UP000053268"/>
    </source>
</evidence>
<dbReference type="Proteomes" id="UP000053268">
    <property type="component" value="Unassembled WGS sequence"/>
</dbReference>
<protein>
    <submittedName>
        <fullName evidence="6">Nuclear pore complex protein Nup214</fullName>
    </submittedName>
</protein>
<feature type="compositionally biased region" description="Polar residues" evidence="4">
    <location>
        <begin position="1327"/>
        <end position="1364"/>
    </location>
</feature>
<name>A0A194PPC4_PAPXU</name>
<feature type="domain" description="Nucleoporin Nup159/Nup146 N-terminal" evidence="5">
    <location>
        <begin position="80"/>
        <end position="368"/>
    </location>
</feature>
<dbReference type="Pfam" id="PF16755">
    <property type="entry name" value="Beta-prop_NUP159_NUP214"/>
    <property type="match status" value="1"/>
</dbReference>
<sequence length="1913" mass="204089">MEVQYGPNAIDVPDLLYKLQRKIKVFNTSNSLPNRGYNLVASCSKYGIVFVLAPNSILSVYYLKDLINKECEPQHVSLKLQTEPSHIAVNCDQEWLAVISKTMLFVYKTIDFQNPNTSPSFSIKLDINPATFVSAVQWNPCITDTIAIAFFDGTLLVSQVTTMQVKKMQSNVRCICWSPKGKQLVTGNNDGTLCQYKPDLSPMKMVPAPNLFDGAAIEVLAIHWIATYQFLVVYKNATNNVRPAVTIVNTPKGGQPSCLNFEDICYSLGSNRPWYYYLYGLTQWNMVLASSSNSSEIATLASLDGCSWRQWCQIDEARPELPLTDGNQDNYPVGICVDTCSIHQLPWGENETLPPMPILHVLSQTGMLSIFNIINLKKDAAMFCTPPQQITLPANVMTSSIPDDVPQSVTVTSSAPVSQPVPQPVQQVQAPTPVQPAPVTSQPGKSFADFLLARQQLIQEAQAIPGFSSAVPPKIPEIKPIETKPQPPAPQNIVTSTPKPTKVEVSEVQSPIQQTQEMNAALKSEQERVNKLKVNEELMNMLIREVNDFQMELYKFQVKTRDAHIKLQQEIESMGSNINIKSQDVIQLKKDSAVNEIRETVIMLKLDLVRVCAAVAEARTHAETRQMQEWSQADPLTMKRVSQIKKLAYYVQTQLDQAHKALDHKWNEMTSKSQYERPGERMIRPILDDIYQPLVKQQEILTRQKAVLKMLRNTLKECGDVAPMKTTSILRSTPFRNKADPISKVTKSIHNMSLEPDQERGEQMMSNQKLDALRDMLSNHKTVKIKPVNIELGEKLMEMRIKYENSVKERKAMLEKQKQEAQTFKIKQGIKSDVSGKREREVIKTEAKNETAKSSLINVPSYKPFSNVHTYKPAMGSVTRTLFTDEPKQEPVKFQLSQQKPKVPVQASTPEQAHYPHVMTITSSTLNMLKDMLQNKSQASADAQNDANSFMGQPICKPTGFTLSKTATSVAANIDEIEKMRNKLQLPTSAAVSKLKLLNTNIKSSETGEAELNTNKPLVEKTVTNVFTLKPTASAAAKVLNVPDIVKTSNQTATKVEAKTKEEGKDKEKLTKLKENVPEKENKKVLNVSLKVGDDKTNEAKSFDLSNNPRAVFSLPSSLQISKLQTASMTQATSVFQSPMTSSTAIKESTPIKTSEPVATPLPSTIFGAAYTAEKQNSVSKPTSPTGSIFGTSIFGTSTATTTPSSAKSIFGSAVLSTTFPASTSASVTEPKTTPDSTTNTTKAQAPTQITPPTATSAETTTITKTQSEVSTVDTTVTQSSLTPSTTAPVLTATSASAPTTTQSTLSTTTTAPSSPTTTQQSIFGDVTTQSSIFEKSTPSTQASIFGSTTETTQSDSAAPTTTQASIFGTPTATTQASIFGSPAATTQASIFGSPATTTQPSSFGGTTTTTQGSIFGTPAATTQASIFGSPTSTTQASVFGTSTTTTPASVFGTSTATTQASVFGTPTTITPASVFGNPTTTTQASVFGTPTTTTQASLFGTSTATTQGSIFGSPTATTQASVFGTSTATTPASVFGTPTATIQASVFGTPTATTQGSIFGTPTATTQASIFGSPTTTTQGCIFGTTTTQSSSLFGGGEGNLFAAATISTTSAATPATGGNVFGGSSGSIFGGGNTNVFGGKTTFGQSNQSAASIFGAANASLKQDSTSNNFWGSGNTSGSGFGSSGFGQQATTQASIFGSSGGSFSTPATGQTLGSPQPGAFGEAKSVFGTPQQQTAPGFGGSPVFGSKPAFGQSASFGSSASFGGFGGLNKSPTGGFGAPATFGGAPAFGAPAFGGTSPGKVFGGAAPTPGFGSPTQSNSTFEALASQNTMTFGNLAQQSAQQNQPQPSFNTQQKTTDFGHKIIDIRYAIVELFHYNMNGAHINWTILVTTSKVWRASNGALHHFECRQFR</sequence>
<feature type="region of interest" description="Disordered" evidence="4">
    <location>
        <begin position="1699"/>
        <end position="1727"/>
    </location>
</feature>
<feature type="region of interest" description="Disordered" evidence="4">
    <location>
        <begin position="891"/>
        <end position="910"/>
    </location>
</feature>
<dbReference type="SUPFAM" id="SSF117289">
    <property type="entry name" value="Nucleoporin domain"/>
    <property type="match status" value="1"/>
</dbReference>
<feature type="region of interest" description="Disordered" evidence="4">
    <location>
        <begin position="1392"/>
        <end position="1414"/>
    </location>
</feature>
<dbReference type="GO" id="GO:0005643">
    <property type="term" value="C:nuclear pore"/>
    <property type="evidence" value="ECO:0007669"/>
    <property type="project" value="TreeGrafter"/>
</dbReference>
<feature type="compositionally biased region" description="Low complexity" evidence="4">
    <location>
        <begin position="1229"/>
        <end position="1322"/>
    </location>
</feature>
<dbReference type="PANTHER" id="PTHR23193">
    <property type="entry name" value="NUCLEAR PORE COMPLEX PROTEIN NUP"/>
    <property type="match status" value="1"/>
</dbReference>
<dbReference type="InterPro" id="IPR026054">
    <property type="entry name" value="Nucleoporin"/>
</dbReference>
<feature type="region of interest" description="Disordered" evidence="4">
    <location>
        <begin position="481"/>
        <end position="501"/>
    </location>
</feature>
<dbReference type="InterPro" id="IPR025574">
    <property type="entry name" value="Nucleoporin_FG_rpt"/>
</dbReference>
<feature type="region of interest" description="Disordered" evidence="4">
    <location>
        <begin position="1222"/>
        <end position="1364"/>
    </location>
</feature>
<dbReference type="EMBL" id="KQ459603">
    <property type="protein sequence ID" value="KPI92985.1"/>
    <property type="molecule type" value="Genomic_DNA"/>
</dbReference>
<feature type="compositionally biased region" description="Low complexity" evidence="4">
    <location>
        <begin position="1397"/>
        <end position="1414"/>
    </location>
</feature>
<evidence type="ECO:0000256" key="1">
    <source>
        <dbReference type="ARBA" id="ARBA00004123"/>
    </source>
</evidence>
<dbReference type="GO" id="GO:0008139">
    <property type="term" value="F:nuclear localization sequence binding"/>
    <property type="evidence" value="ECO:0007669"/>
    <property type="project" value="TreeGrafter"/>
</dbReference>
<evidence type="ECO:0000256" key="3">
    <source>
        <dbReference type="ARBA" id="ARBA00023242"/>
    </source>
</evidence>
<accession>A0A194PPC4</accession>
<proteinExistence type="predicted"/>
<evidence type="ECO:0000313" key="6">
    <source>
        <dbReference type="EMBL" id="KPI92985.1"/>
    </source>
</evidence>